<dbReference type="Pfam" id="PF00583">
    <property type="entry name" value="Acetyltransf_1"/>
    <property type="match status" value="1"/>
</dbReference>
<dbReference type="PROSITE" id="PS51186">
    <property type="entry name" value="GNAT"/>
    <property type="match status" value="1"/>
</dbReference>
<dbReference type="OrthoDB" id="5888432at2"/>
<dbReference type="STRING" id="1121279.SAMN02745887_03000"/>
<feature type="domain" description="N-acetyltransferase" evidence="1">
    <location>
        <begin position="2"/>
        <end position="139"/>
    </location>
</feature>
<dbReference type="RefSeq" id="WP_072429484.1">
    <property type="nucleotide sequence ID" value="NZ_FPKR01000012.1"/>
</dbReference>
<dbReference type="SUPFAM" id="SSF55729">
    <property type="entry name" value="Acyl-CoA N-acyltransferases (Nat)"/>
    <property type="match status" value="1"/>
</dbReference>
<name>A0A1K2HNU2_9NEIS</name>
<evidence type="ECO:0000259" key="1">
    <source>
        <dbReference type="PROSITE" id="PS51186"/>
    </source>
</evidence>
<accession>A0A1K2HNU2</accession>
<evidence type="ECO:0000313" key="2">
    <source>
        <dbReference type="EMBL" id="SFZ78468.1"/>
    </source>
</evidence>
<dbReference type="EMBL" id="FPKR01000012">
    <property type="protein sequence ID" value="SFZ78468.1"/>
    <property type="molecule type" value="Genomic_DNA"/>
</dbReference>
<proteinExistence type="predicted"/>
<dbReference type="GO" id="GO:0016747">
    <property type="term" value="F:acyltransferase activity, transferring groups other than amino-acyl groups"/>
    <property type="evidence" value="ECO:0007669"/>
    <property type="project" value="InterPro"/>
</dbReference>
<keyword evidence="3" id="KW-1185">Reference proteome</keyword>
<organism evidence="2 3">
    <name type="scientific">Chitinimonas taiwanensis DSM 18899</name>
    <dbReference type="NCBI Taxonomy" id="1121279"/>
    <lineage>
        <taxon>Bacteria</taxon>
        <taxon>Pseudomonadati</taxon>
        <taxon>Pseudomonadota</taxon>
        <taxon>Betaproteobacteria</taxon>
        <taxon>Neisseriales</taxon>
        <taxon>Chitinibacteraceae</taxon>
        <taxon>Chitinimonas</taxon>
    </lineage>
</organism>
<dbReference type="Gene3D" id="3.40.630.30">
    <property type="match status" value="1"/>
</dbReference>
<protein>
    <submittedName>
        <fullName evidence="2">Acetyltransferase (GNAT) family protein</fullName>
    </submittedName>
</protein>
<evidence type="ECO:0000313" key="3">
    <source>
        <dbReference type="Proteomes" id="UP000186513"/>
    </source>
</evidence>
<dbReference type="InterPro" id="IPR016181">
    <property type="entry name" value="Acyl_CoA_acyltransferase"/>
</dbReference>
<dbReference type="Proteomes" id="UP000186513">
    <property type="component" value="Unassembled WGS sequence"/>
</dbReference>
<keyword evidence="2" id="KW-0808">Transferase</keyword>
<reference evidence="2 3" key="1">
    <citation type="submission" date="2016-11" db="EMBL/GenBank/DDBJ databases">
        <authorList>
            <person name="Jaros S."/>
            <person name="Januszkiewicz K."/>
            <person name="Wedrychowicz H."/>
        </authorList>
    </citation>
    <scope>NUCLEOTIDE SEQUENCE [LARGE SCALE GENOMIC DNA]</scope>
    <source>
        <strain evidence="2 3">DSM 18899</strain>
    </source>
</reference>
<dbReference type="AlphaFoldDB" id="A0A1K2HNU2"/>
<gene>
    <name evidence="2" type="ORF">SAMN02745887_03000</name>
</gene>
<sequence length="150" mass="16723">MAALDDYLALDLLTLRAHTEAAGDQLDPAEQAARLREALALGEVVEVRQGALLQAYSMLRPQDGYWLVTAFNTHPAHRNGGVLRALLQQLWLRVQAHGIQELRSHVYHSNTRSLAFHRKLGFVPGRQNARGVELILPVARLREHALLTGL</sequence>
<dbReference type="InterPro" id="IPR000182">
    <property type="entry name" value="GNAT_dom"/>
</dbReference>